<accession>A0A8T1BVA5</accession>
<evidence type="ECO:0000313" key="3">
    <source>
        <dbReference type="EMBL" id="KAG2926335.1"/>
    </source>
</evidence>
<sequence length="186" mass="19670">MTSVLPIFDAKCDHMDDTSTGMELHQAMPQPAPRHLRSLDNPTLSQLGCHICPTIQAAVEAGKMVLPLFIVGTAGTGAATGYGMYQVGTALALPSSVSEAPPKSASSLTAGGITAVAAYSVQGRILNRYLSHLLTYEVPKNVTKWSFRDFLSIAGPLIAPRVAMFSTSVALMGFVSTKMDLSRGKK</sequence>
<dbReference type="EMBL" id="RCML01000518">
    <property type="protein sequence ID" value="KAG2974783.1"/>
    <property type="molecule type" value="Genomic_DNA"/>
</dbReference>
<proteinExistence type="predicted"/>
<protein>
    <submittedName>
        <fullName evidence="2">Uncharacterized protein</fullName>
    </submittedName>
</protein>
<comment type="caution">
    <text evidence="2">The sequence shown here is derived from an EMBL/GenBank/DDBJ whole genome shotgun (WGS) entry which is preliminary data.</text>
</comment>
<dbReference type="Proteomes" id="UP000735874">
    <property type="component" value="Unassembled WGS sequence"/>
</dbReference>
<dbReference type="EMBL" id="RCMG01000497">
    <property type="protein sequence ID" value="KAG2853147.1"/>
    <property type="molecule type" value="Genomic_DNA"/>
</dbReference>
<organism evidence="2 5">
    <name type="scientific">Phytophthora cactorum</name>
    <dbReference type="NCBI Taxonomy" id="29920"/>
    <lineage>
        <taxon>Eukaryota</taxon>
        <taxon>Sar</taxon>
        <taxon>Stramenopiles</taxon>
        <taxon>Oomycota</taxon>
        <taxon>Peronosporomycetes</taxon>
        <taxon>Peronosporales</taxon>
        <taxon>Peronosporaceae</taxon>
        <taxon>Phytophthora</taxon>
    </lineage>
</organism>
<evidence type="ECO:0000313" key="4">
    <source>
        <dbReference type="EMBL" id="KAG2974783.1"/>
    </source>
</evidence>
<evidence type="ECO:0000313" key="2">
    <source>
        <dbReference type="EMBL" id="KAG2907993.1"/>
    </source>
</evidence>
<dbReference type="EMBL" id="RCMI01000495">
    <property type="protein sequence ID" value="KAG2907993.1"/>
    <property type="molecule type" value="Genomic_DNA"/>
</dbReference>
<reference evidence="2" key="1">
    <citation type="submission" date="2018-10" db="EMBL/GenBank/DDBJ databases">
        <title>Effector identification in a new, highly contiguous assembly of the strawberry crown rot pathogen Phytophthora cactorum.</title>
        <authorList>
            <person name="Armitage A.D."/>
            <person name="Nellist C.F."/>
            <person name="Bates H."/>
            <person name="Vickerstaff R.J."/>
            <person name="Harrison R.J."/>
        </authorList>
    </citation>
    <scope>NUCLEOTIDE SEQUENCE</scope>
    <source>
        <strain evidence="1">15-7</strain>
        <strain evidence="2">4032</strain>
        <strain evidence="3">4040</strain>
        <strain evidence="4">P415</strain>
    </source>
</reference>
<evidence type="ECO:0000313" key="1">
    <source>
        <dbReference type="EMBL" id="KAG2853147.1"/>
    </source>
</evidence>
<evidence type="ECO:0000313" key="5">
    <source>
        <dbReference type="Proteomes" id="UP000774804"/>
    </source>
</evidence>
<dbReference type="EMBL" id="RCMK01000481">
    <property type="protein sequence ID" value="KAG2926335.1"/>
    <property type="molecule type" value="Genomic_DNA"/>
</dbReference>
<dbReference type="AlphaFoldDB" id="A0A8T1BVA5"/>
<dbReference type="Proteomes" id="UP000774804">
    <property type="component" value="Unassembled WGS sequence"/>
</dbReference>
<dbReference type="VEuPathDB" id="FungiDB:PC110_g11471"/>
<dbReference type="Proteomes" id="UP000736787">
    <property type="component" value="Unassembled WGS sequence"/>
</dbReference>
<dbReference type="Proteomes" id="UP000697107">
    <property type="component" value="Unassembled WGS sequence"/>
</dbReference>
<name>A0A8T1BVA5_9STRA</name>
<gene>
    <name evidence="1" type="ORF">PC113_g14422</name>
    <name evidence="2" type="ORF">PC115_g13692</name>
    <name evidence="3" type="ORF">PC117_g14920</name>
    <name evidence="4" type="ORF">PC118_g14329</name>
</gene>